<reference evidence="2" key="1">
    <citation type="submission" date="2007-08" db="EMBL/GenBank/DDBJ databases">
        <authorList>
            <person name="Frangeul L."/>
        </authorList>
    </citation>
    <scope>NUCLEOTIDE SEQUENCE</scope>
    <source>
        <strain evidence="2">PCC 7806</strain>
    </source>
</reference>
<organism evidence="2">
    <name type="scientific">Microcystis aeruginosa (strain PCC 7806)</name>
    <dbReference type="NCBI Taxonomy" id="267872"/>
    <lineage>
        <taxon>Bacteria</taxon>
        <taxon>Bacillati</taxon>
        <taxon>Cyanobacteriota</taxon>
        <taxon>Cyanophyceae</taxon>
        <taxon>Oscillatoriophycideae</taxon>
        <taxon>Chroococcales</taxon>
        <taxon>Microcystaceae</taxon>
        <taxon>Microcystis</taxon>
    </lineage>
</organism>
<sequence length="446" mass="49858">MHNSSLGDKMGSSTQTLLVGGSVVAITVIASTFAINKAQETLAYRHESFEKGQMAYQSVNCPEATAYFTRVEETASFPFNNFDGLTDLAQRKMATCSSFMTANQQAKQAEQQKNLSKALFSRYLFNEQHDKDELTQAMNRSITGLFSTYGVAKLAGSESCDGLDKLINGGAIPNIQVNLPYFHDSCAKFYDKQGQSPQALAQRRRFLAVAPRHPLSRNIQIAVVKNSNICSQASTFQDIPNIAKLSALMPVAYINCSQAYYNTISYPESKAFLQTLRQNYPKHSFAKVANNWLFSINQEIKMVKSEIYQSGETIKAKLALCTTTGVVGFGWVIDIWEFTTGRSCGLEERLEDWERYGGLIPWFGEAKGLGKGKRVYDFIQVASRWQGIDKTQSAAQDDQSLAELLKDKQMILLFAHHNPKLAKLVVPRLNQTVDTSKKTLFLEYLK</sequence>
<keyword evidence="1" id="KW-0472">Membrane</keyword>
<keyword evidence="1" id="KW-1133">Transmembrane helix</keyword>
<dbReference type="AlphaFoldDB" id="A8YFS8"/>
<dbReference type="RefSeq" id="WP_304392538.1">
    <property type="nucleotide sequence ID" value="NZ_CP130696.1"/>
</dbReference>
<evidence type="ECO:0000313" key="2">
    <source>
        <dbReference type="EMBL" id="CAO89741.1"/>
    </source>
</evidence>
<proteinExistence type="predicted"/>
<dbReference type="EMBL" id="AM778936">
    <property type="protein sequence ID" value="CAO89741.1"/>
    <property type="molecule type" value="Genomic_DNA"/>
</dbReference>
<dbReference type="InterPro" id="IPR011990">
    <property type="entry name" value="TPR-like_helical_dom_sf"/>
</dbReference>
<keyword evidence="1" id="KW-0812">Transmembrane</keyword>
<protein>
    <submittedName>
        <fullName evidence="2">Similarity</fullName>
    </submittedName>
</protein>
<name>A8YFS8_MICA7</name>
<accession>A8YFS8</accession>
<feature type="transmembrane region" description="Helical" evidence="1">
    <location>
        <begin position="16"/>
        <end position="35"/>
    </location>
</feature>
<evidence type="ECO:0000256" key="1">
    <source>
        <dbReference type="SAM" id="Phobius"/>
    </source>
</evidence>
<dbReference type="Gene3D" id="1.25.40.10">
    <property type="entry name" value="Tetratricopeptide repeat domain"/>
    <property type="match status" value="1"/>
</dbReference>
<gene>
    <name evidence="2" type="ORF">IPF_2370</name>
</gene>